<feature type="compositionally biased region" description="Acidic residues" evidence="1">
    <location>
        <begin position="1037"/>
        <end position="1049"/>
    </location>
</feature>
<dbReference type="PANTHER" id="PTHR33096:SF1">
    <property type="entry name" value="CXC1-LIKE CYSTEINE CLUSTER ASSOCIATED WITH KDZ TRANSPOSASES DOMAIN-CONTAINING PROTEIN"/>
    <property type="match status" value="1"/>
</dbReference>
<comment type="caution">
    <text evidence="3">The sequence shown here is derived from an EMBL/GenBank/DDBJ whole genome shotgun (WGS) entry which is preliminary data.</text>
</comment>
<protein>
    <recommendedName>
        <fullName evidence="2">CxC1-like cysteine cluster associated with KDZ transposases domain-containing protein</fullName>
    </recommendedName>
</protein>
<feature type="compositionally biased region" description="Polar residues" evidence="1">
    <location>
        <begin position="1025"/>
        <end position="1034"/>
    </location>
</feature>
<dbReference type="Pfam" id="PF18758">
    <property type="entry name" value="KDZ"/>
    <property type="match status" value="1"/>
</dbReference>
<feature type="region of interest" description="Disordered" evidence="1">
    <location>
        <begin position="454"/>
        <end position="475"/>
    </location>
</feature>
<sequence length="1146" mass="130330">MSFRRPSNRKKRSSKAASTVAQATLVPASSVKDAQRPYGFQDLSLLSRVDLHAPSGQYVQIVPEIQPSGMLEPSCPATPTVFSSPSKSSGPSKQANKKAKQWARWAQQVIPSLLRLYLRLLNETSSLRETLTGDSPCGCGAKKMEVVCVYFENLVVIRVCTCTAPLHLLRQGLFPCSPIRPTLAVDMKMLEYVEELFVRTPPNVTAWCDTLEAFLGTRKYKMKSKYGSLVNNKKLFVSSQINVARLKLVRDDVNEVAVFHRANELCAGSDDERSEPSSDDDMGAQHQSSARRDIPATSSPPGSPSSSEDEDDLNEASSEVKGKYRATVEDVDEDEEEDGDVEMNAERERVRYMARVDEVPENDKGIEEDEEGDEETRKPLSRPSEYLQKRCPLCFGGQNWHDPDALADVIVCLDACFTQKRRNPAKGSGRGPADPHSETVFVSEADLAAMKETVETARPTRQAKKPTADSEVDDGFEHSMHVPTSALDGCLESFTAADERRVKASTKFFADTGLMALLYRHDRVLWLANMTTAGKRQYYALTLLNCLFENIPSTMTVGVLYDIGCQLHRSCEKWDFLDLFRDRIIWGISVFHAYGHQWPCQIIYHPRKCKGFGLSDGEGCERFWSSIKLLIPSLHVSGYYRRLYAIDNQVKFLDDKSLSALGYWLEHKWKACQMRKAEALVILKALELDWDYLRSEWNAQVTEQTRPLVKQSKNLGTKAVKEIIGMIATTAVWRKELESLDNMLLSGNYEEYMNVRDVLAMRATKLEQTKKLKIVIKKKKELLGVNGRANLNKLVNNKFLQARMNALALKQRIRARLRERKFELTRLERAYRHTSSNENKLHDHISSQVKRHEPGILQLVKKYNDLCIEMEGMIKHKNAPPGAIVPSKIEREKLFKLDVDDDIWQDFGLEDVDNEENLPVPAWLGNENVRAGIKAILEHDRCIEEELRLIRERCAMQEWMFEEWSAVQLAITASSKNADLGYQLELHAQRLLMLCSIWQQRVASIPCKYGKDFGWGPDDAEIQKESINQKQPQWDNIESDDEVEEEEEEANVHEDLWEAIELSDFADAYRAENNMDNDMDNILEIDEDIYASLIYDSQQMSRPASLEKRSESSSQGYNYSMRGPDGYGEGSSSKSPRKRVRILEDI</sequence>
<feature type="domain" description="CxC1-like cysteine cluster associated with KDZ transposases" evidence="2">
    <location>
        <begin position="141"/>
        <end position="218"/>
    </location>
</feature>
<evidence type="ECO:0000259" key="2">
    <source>
        <dbReference type="Pfam" id="PF18802"/>
    </source>
</evidence>
<evidence type="ECO:0000313" key="3">
    <source>
        <dbReference type="EMBL" id="RDB16353.1"/>
    </source>
</evidence>
<dbReference type="PANTHER" id="PTHR33096">
    <property type="entry name" value="CXC2 DOMAIN-CONTAINING PROTEIN"/>
    <property type="match status" value="1"/>
</dbReference>
<evidence type="ECO:0000256" key="1">
    <source>
        <dbReference type="SAM" id="MobiDB-lite"/>
    </source>
</evidence>
<feature type="compositionally biased region" description="Basic residues" evidence="1">
    <location>
        <begin position="1"/>
        <end position="14"/>
    </location>
</feature>
<dbReference type="STRING" id="39966.A0A369J9C5"/>
<feature type="region of interest" description="Disordered" evidence="1">
    <location>
        <begin position="1"/>
        <end position="22"/>
    </location>
</feature>
<feature type="region of interest" description="Disordered" evidence="1">
    <location>
        <begin position="76"/>
        <end position="97"/>
    </location>
</feature>
<evidence type="ECO:0000313" key="4">
    <source>
        <dbReference type="Proteomes" id="UP000076154"/>
    </source>
</evidence>
<name>A0A369J9C5_HYPMA</name>
<feature type="compositionally biased region" description="Basic and acidic residues" evidence="1">
    <location>
        <begin position="318"/>
        <end position="328"/>
    </location>
</feature>
<dbReference type="InterPro" id="IPR040521">
    <property type="entry name" value="KDZ"/>
</dbReference>
<reference evidence="3" key="1">
    <citation type="submission" date="2018-04" db="EMBL/GenBank/DDBJ databases">
        <title>Whole genome sequencing of Hypsizygus marmoreus.</title>
        <authorList>
            <person name="Choi I.-G."/>
            <person name="Min B."/>
            <person name="Kim J.-G."/>
            <person name="Kim S."/>
            <person name="Oh Y.-L."/>
            <person name="Kong W.-S."/>
            <person name="Park H."/>
            <person name="Jeong J."/>
            <person name="Song E.-S."/>
        </authorList>
    </citation>
    <scope>NUCLEOTIDE SEQUENCE [LARGE SCALE GENOMIC DNA]</scope>
    <source>
        <strain evidence="3">51987-8</strain>
    </source>
</reference>
<organism evidence="3 4">
    <name type="scientific">Hypsizygus marmoreus</name>
    <name type="common">White beech mushroom</name>
    <name type="synonym">Agaricus marmoreus</name>
    <dbReference type="NCBI Taxonomy" id="39966"/>
    <lineage>
        <taxon>Eukaryota</taxon>
        <taxon>Fungi</taxon>
        <taxon>Dikarya</taxon>
        <taxon>Basidiomycota</taxon>
        <taxon>Agaricomycotina</taxon>
        <taxon>Agaricomycetes</taxon>
        <taxon>Agaricomycetidae</taxon>
        <taxon>Agaricales</taxon>
        <taxon>Tricholomatineae</taxon>
        <taxon>Lyophyllaceae</taxon>
        <taxon>Hypsizygus</taxon>
    </lineage>
</organism>
<dbReference type="InParanoid" id="A0A369J9C5"/>
<accession>A0A369J9C5</accession>
<keyword evidence="4" id="KW-1185">Reference proteome</keyword>
<feature type="compositionally biased region" description="Low complexity" evidence="1">
    <location>
        <begin position="83"/>
        <end position="93"/>
    </location>
</feature>
<feature type="compositionally biased region" description="Basic and acidic residues" evidence="1">
    <location>
        <begin position="344"/>
        <end position="365"/>
    </location>
</feature>
<dbReference type="Pfam" id="PF18802">
    <property type="entry name" value="CxC1"/>
    <property type="match status" value="1"/>
</dbReference>
<proteinExistence type="predicted"/>
<dbReference type="InterPro" id="IPR041320">
    <property type="entry name" value="CxC1"/>
</dbReference>
<feature type="compositionally biased region" description="Acidic residues" evidence="1">
    <location>
        <begin position="329"/>
        <end position="343"/>
    </location>
</feature>
<dbReference type="AlphaFoldDB" id="A0A369J9C5"/>
<dbReference type="Proteomes" id="UP000076154">
    <property type="component" value="Unassembled WGS sequence"/>
</dbReference>
<feature type="region of interest" description="Disordered" evidence="1">
    <location>
        <begin position="1101"/>
        <end position="1146"/>
    </location>
</feature>
<feature type="region of interest" description="Disordered" evidence="1">
    <location>
        <begin position="1025"/>
        <end position="1052"/>
    </location>
</feature>
<dbReference type="OrthoDB" id="3259803at2759"/>
<gene>
    <name evidence="3" type="ORF">Hypma_002982</name>
</gene>
<feature type="region of interest" description="Disordered" evidence="1">
    <location>
        <begin position="268"/>
        <end position="382"/>
    </location>
</feature>
<dbReference type="EMBL" id="LUEZ02000125">
    <property type="protein sequence ID" value="RDB16353.1"/>
    <property type="molecule type" value="Genomic_DNA"/>
</dbReference>